<dbReference type="AlphaFoldDB" id="A0A9D2AEM7"/>
<dbReference type="Gene3D" id="2.40.50.100">
    <property type="match status" value="2"/>
</dbReference>
<dbReference type="EMBL" id="DXFX01000009">
    <property type="protein sequence ID" value="HIX06998.1"/>
    <property type="molecule type" value="Genomic_DNA"/>
</dbReference>
<keyword evidence="3 5" id="KW-0067">ATP-binding</keyword>
<keyword evidence="2" id="KW-0547">Nucleotide-binding</keyword>
<dbReference type="Proteomes" id="UP000824204">
    <property type="component" value="Unassembled WGS sequence"/>
</dbReference>
<dbReference type="Gene3D" id="3.40.50.300">
    <property type="entry name" value="P-loop containing nucleotide triphosphate hydrolases"/>
    <property type="match status" value="2"/>
</dbReference>
<gene>
    <name evidence="5" type="ORF">H9741_00815</name>
</gene>
<evidence type="ECO:0000256" key="2">
    <source>
        <dbReference type="ARBA" id="ARBA00022741"/>
    </source>
</evidence>
<dbReference type="SUPFAM" id="SSF50331">
    <property type="entry name" value="MOP-like"/>
    <property type="match status" value="1"/>
</dbReference>
<evidence type="ECO:0000259" key="4">
    <source>
        <dbReference type="PROSITE" id="PS50893"/>
    </source>
</evidence>
<dbReference type="GO" id="GO:0005524">
    <property type="term" value="F:ATP binding"/>
    <property type="evidence" value="ECO:0007669"/>
    <property type="project" value="UniProtKB-KW"/>
</dbReference>
<dbReference type="PANTHER" id="PTHR43875:SF1">
    <property type="entry name" value="OSMOPROTECTIVE COMPOUNDS UPTAKE ATP-BINDING PROTEIN GGTA"/>
    <property type="match status" value="1"/>
</dbReference>
<dbReference type="Pfam" id="PF00005">
    <property type="entry name" value="ABC_tran"/>
    <property type="match status" value="1"/>
</dbReference>
<dbReference type="GO" id="GO:0016887">
    <property type="term" value="F:ATP hydrolysis activity"/>
    <property type="evidence" value="ECO:0007669"/>
    <property type="project" value="InterPro"/>
</dbReference>
<dbReference type="InterPro" id="IPR047641">
    <property type="entry name" value="ABC_transpr_MalK/UgpC-like"/>
</dbReference>
<dbReference type="GO" id="GO:0055052">
    <property type="term" value="C:ATP-binding cassette (ABC) transporter complex, substrate-binding subunit-containing"/>
    <property type="evidence" value="ECO:0007669"/>
    <property type="project" value="TreeGrafter"/>
</dbReference>
<dbReference type="Gene3D" id="2.40.50.140">
    <property type="entry name" value="Nucleic acid-binding proteins"/>
    <property type="match status" value="1"/>
</dbReference>
<protein>
    <submittedName>
        <fullName evidence="5">ATP-binding cassette domain-containing protein</fullName>
    </submittedName>
</protein>
<reference evidence="5" key="1">
    <citation type="journal article" date="2021" name="PeerJ">
        <title>Extensive microbial diversity within the chicken gut microbiome revealed by metagenomics and culture.</title>
        <authorList>
            <person name="Gilroy R."/>
            <person name="Ravi A."/>
            <person name="Getino M."/>
            <person name="Pursley I."/>
            <person name="Horton D.L."/>
            <person name="Alikhan N.F."/>
            <person name="Baker D."/>
            <person name="Gharbi K."/>
            <person name="Hall N."/>
            <person name="Watson M."/>
            <person name="Adriaenssens E.M."/>
            <person name="Foster-Nyarko E."/>
            <person name="Jarju S."/>
            <person name="Secka A."/>
            <person name="Antonio M."/>
            <person name="Oren A."/>
            <person name="Chaudhuri R.R."/>
            <person name="La Ragione R."/>
            <person name="Hildebrand F."/>
            <person name="Pallen M.J."/>
        </authorList>
    </citation>
    <scope>NUCLEOTIDE SEQUENCE</scope>
    <source>
        <strain evidence="5">811</strain>
    </source>
</reference>
<dbReference type="InterPro" id="IPR017871">
    <property type="entry name" value="ABC_transporter-like_CS"/>
</dbReference>
<dbReference type="SMART" id="SM00382">
    <property type="entry name" value="AAA"/>
    <property type="match status" value="1"/>
</dbReference>
<dbReference type="PROSITE" id="PS00211">
    <property type="entry name" value="ABC_TRANSPORTER_1"/>
    <property type="match status" value="1"/>
</dbReference>
<accession>A0A9D2AEM7</accession>
<organism evidence="5 6">
    <name type="scientific">Candidatus Borkfalkia faecipullorum</name>
    <dbReference type="NCBI Taxonomy" id="2838510"/>
    <lineage>
        <taxon>Bacteria</taxon>
        <taxon>Bacillati</taxon>
        <taxon>Bacillota</taxon>
        <taxon>Clostridia</taxon>
        <taxon>Christensenellales</taxon>
        <taxon>Christensenellaceae</taxon>
        <taxon>Candidatus Borkfalkia</taxon>
    </lineage>
</organism>
<keyword evidence="1" id="KW-0813">Transport</keyword>
<dbReference type="PROSITE" id="PS50893">
    <property type="entry name" value="ABC_TRANSPORTER_2"/>
    <property type="match status" value="1"/>
</dbReference>
<dbReference type="InterPro" id="IPR027417">
    <property type="entry name" value="P-loop_NTPase"/>
</dbReference>
<dbReference type="SUPFAM" id="SSF52540">
    <property type="entry name" value="P-loop containing nucleoside triphosphate hydrolases"/>
    <property type="match status" value="1"/>
</dbReference>
<dbReference type="InterPro" id="IPR003593">
    <property type="entry name" value="AAA+_ATPase"/>
</dbReference>
<sequence length="587" mass="66384">MNTAGEQNAKQAFLSLQNLEKIYPNGEKAVYNFNLDIEKNEFLVIVGPSGCGKTTTLRMVAGLEDISSGDIFLEGELLNYKPCKDRRMAIVFQSYALYPQMKVFDNIAFPLTINRYEAPVTDECLQSCFLLRSLMRETDAQKLFEILCGILGGKGGARAKAESLAEVFSLTYECAKRLIALCKKYKKQSAQQLLSQKEQIFAEWEAQLGAWESAERGALQQKGIHVDEKFCELDENGAVKMQMRKLTPYEIKVKVYETADKLDLTPYLDKLPKELSGGQMQRVALGRAIVKNVPIFLMDEPLSNLDAKLRLTMRSEIVKLHNRIHATTIYVTHDQTEAMTMASRIVVMSKGFVQQIGTPEVIYNDPANIFVARFIGSPSMNVFNAKFERASSRFRFGSLEIAAGKDFAQRCAEFYKRKEAELSAMLDNFDEAAHESMLKLLSVTGEYAEKRRKTAEKNSLWANLKRRVAKSPAQDRYAFEREVCARKLEEVRCRLDSDCELTLGIRPENLRIRMHGAGETEKNAVTVRPTVCELLGGEYNIHFDYNGMGMVGQVDAKNKISPQDEIDVLFPAEDVYVFDPITGDRIR</sequence>
<evidence type="ECO:0000256" key="1">
    <source>
        <dbReference type="ARBA" id="ARBA00022448"/>
    </source>
</evidence>
<comment type="caution">
    <text evidence="5">The sequence shown here is derived from an EMBL/GenBank/DDBJ whole genome shotgun (WGS) entry which is preliminary data.</text>
</comment>
<evidence type="ECO:0000256" key="3">
    <source>
        <dbReference type="ARBA" id="ARBA00022840"/>
    </source>
</evidence>
<dbReference type="InterPro" id="IPR003439">
    <property type="entry name" value="ABC_transporter-like_ATP-bd"/>
</dbReference>
<dbReference type="PANTHER" id="PTHR43875">
    <property type="entry name" value="MALTODEXTRIN IMPORT ATP-BINDING PROTEIN MSMX"/>
    <property type="match status" value="1"/>
</dbReference>
<name>A0A9D2AEM7_9FIRM</name>
<dbReference type="GO" id="GO:0022857">
    <property type="term" value="F:transmembrane transporter activity"/>
    <property type="evidence" value="ECO:0007669"/>
    <property type="project" value="InterPro"/>
</dbReference>
<dbReference type="InterPro" id="IPR008995">
    <property type="entry name" value="Mo/tungstate-bd_C_term_dom"/>
</dbReference>
<proteinExistence type="predicted"/>
<evidence type="ECO:0000313" key="5">
    <source>
        <dbReference type="EMBL" id="HIX06998.1"/>
    </source>
</evidence>
<reference evidence="5" key="2">
    <citation type="submission" date="2021-04" db="EMBL/GenBank/DDBJ databases">
        <authorList>
            <person name="Gilroy R."/>
        </authorList>
    </citation>
    <scope>NUCLEOTIDE SEQUENCE</scope>
    <source>
        <strain evidence="5">811</strain>
    </source>
</reference>
<feature type="domain" description="ABC transporter" evidence="4">
    <location>
        <begin position="14"/>
        <end position="375"/>
    </location>
</feature>
<dbReference type="InterPro" id="IPR012340">
    <property type="entry name" value="NA-bd_OB-fold"/>
</dbReference>
<evidence type="ECO:0000313" key="6">
    <source>
        <dbReference type="Proteomes" id="UP000824204"/>
    </source>
</evidence>